<dbReference type="OrthoDB" id="1894490at2759"/>
<dbReference type="Gene3D" id="3.40.50.720">
    <property type="entry name" value="NAD(P)-binding Rossmann-like Domain"/>
    <property type="match status" value="1"/>
</dbReference>
<dbReference type="NCBIfam" id="NF011456">
    <property type="entry name" value="PRK14874.1"/>
    <property type="match status" value="1"/>
</dbReference>
<dbReference type="SUPFAM" id="SSF51735">
    <property type="entry name" value="NAD(P)-binding Rossmann-fold domains"/>
    <property type="match status" value="1"/>
</dbReference>
<dbReference type="InterPro" id="IPR000534">
    <property type="entry name" value="Semialdehyde_DH_NAD-bd"/>
</dbReference>
<feature type="domain" description="Semialdehyde dehydrogenase NAD-binding" evidence="3">
    <location>
        <begin position="34"/>
        <end position="172"/>
    </location>
</feature>
<evidence type="ECO:0000256" key="2">
    <source>
        <dbReference type="PIRSR" id="PIRSR000148-1"/>
    </source>
</evidence>
<reference evidence="4 5" key="1">
    <citation type="journal article" date="2013" name="BMC Genomics">
        <title>Reconstruction of the lipid metabolism for the microalga Monoraphidium neglectum from its genome sequence reveals characteristics suitable for biofuel production.</title>
        <authorList>
            <person name="Bogen C."/>
            <person name="Al-Dilaimi A."/>
            <person name="Albersmeier A."/>
            <person name="Wichmann J."/>
            <person name="Grundmann M."/>
            <person name="Rupp O."/>
            <person name="Lauersen K.J."/>
            <person name="Blifernez-Klassen O."/>
            <person name="Kalinowski J."/>
            <person name="Goesmann A."/>
            <person name="Mussgnug J.H."/>
            <person name="Kruse O."/>
        </authorList>
    </citation>
    <scope>NUCLEOTIDE SEQUENCE [LARGE SCALE GENOMIC DNA]</scope>
    <source>
        <strain evidence="4 5">SAG 48.87</strain>
    </source>
</reference>
<dbReference type="GO" id="GO:0046983">
    <property type="term" value="F:protein dimerization activity"/>
    <property type="evidence" value="ECO:0007669"/>
    <property type="project" value="InterPro"/>
</dbReference>
<dbReference type="CDD" id="cd02316">
    <property type="entry name" value="VcASADH2_like_N"/>
    <property type="match status" value="1"/>
</dbReference>
<dbReference type="EMBL" id="KK101053">
    <property type="protein sequence ID" value="KIZ02426.1"/>
    <property type="molecule type" value="Genomic_DNA"/>
</dbReference>
<dbReference type="GO" id="GO:0051287">
    <property type="term" value="F:NAD binding"/>
    <property type="evidence" value="ECO:0007669"/>
    <property type="project" value="InterPro"/>
</dbReference>
<sequence>MQLAQRQMRVSAGIRGSRARVVSVQAAKDPKGPRIAVVGVTGAVGQEFLTVLHERNFPYSSIKLLASASRSSSRAASPVSLRRRRASPELSWSAGKQQEFEGETYTIEELTENSFGDVDIALFSAGGSISKKLGPVAAKAGAVVVDNSSAFRMTEGVPLVIPEVNPEAMAHVKIGGGGAIIANPNCSTIIALMAVTPLHRVSKVKRMIVSTYQAASGAGAAAMEELRSQTKDVLEGKPANPQIFPHQYAFNLFSHNSGMDVEVGYNEEELKLVKETKKIWGTTDVKIAATCVRVPVMRAHAESINLEFESPVSEDEAREALSKAAGVSIIDDRANNR</sequence>
<name>A0A0D2N9Z5_9CHLO</name>
<dbReference type="InterPro" id="IPR012280">
    <property type="entry name" value="Semialdhyde_DH_dimer_dom"/>
</dbReference>
<dbReference type="Proteomes" id="UP000054498">
    <property type="component" value="Unassembled WGS sequence"/>
</dbReference>
<evidence type="ECO:0000256" key="1">
    <source>
        <dbReference type="ARBA" id="ARBA00010584"/>
    </source>
</evidence>
<proteinExistence type="inferred from homology"/>
<dbReference type="CDD" id="cd18131">
    <property type="entry name" value="ASADH_C_bac_euk_like"/>
    <property type="match status" value="1"/>
</dbReference>
<dbReference type="EC" id="1.2.1.11" evidence="4"/>
<protein>
    <submittedName>
        <fullName evidence="4">Aspartate-semialdehyde dehydrogenase</fullName>
        <ecNumber evidence="4">1.2.1.11</ecNumber>
    </submittedName>
</protein>
<dbReference type="KEGG" id="mng:MNEG_5537"/>
<dbReference type="RefSeq" id="XP_013901445.1">
    <property type="nucleotide sequence ID" value="XM_014045991.1"/>
</dbReference>
<dbReference type="PIRSF" id="PIRSF000148">
    <property type="entry name" value="ASA_dh"/>
    <property type="match status" value="1"/>
</dbReference>
<dbReference type="Pfam" id="PF01118">
    <property type="entry name" value="Semialdhyde_dh"/>
    <property type="match status" value="1"/>
</dbReference>
<dbReference type="AlphaFoldDB" id="A0A0D2N9Z5"/>
<comment type="similarity">
    <text evidence="1">Belongs to the aspartate-semialdehyde dehydrogenase family.</text>
</comment>
<dbReference type="Pfam" id="PF02774">
    <property type="entry name" value="Semialdhyde_dhC"/>
    <property type="match status" value="1"/>
</dbReference>
<dbReference type="PANTHER" id="PTHR46278">
    <property type="entry name" value="DEHYDROGENASE, PUTATIVE-RELATED"/>
    <property type="match status" value="1"/>
</dbReference>
<evidence type="ECO:0000313" key="5">
    <source>
        <dbReference type="Proteomes" id="UP000054498"/>
    </source>
</evidence>
<dbReference type="SMART" id="SM00859">
    <property type="entry name" value="Semialdhyde_dh"/>
    <property type="match status" value="1"/>
</dbReference>
<dbReference type="GO" id="GO:0004073">
    <property type="term" value="F:aspartate-semialdehyde dehydrogenase activity"/>
    <property type="evidence" value="ECO:0007669"/>
    <property type="project" value="UniProtKB-EC"/>
</dbReference>
<keyword evidence="5" id="KW-1185">Reference proteome</keyword>
<dbReference type="GeneID" id="25738414"/>
<dbReference type="SUPFAM" id="SSF55347">
    <property type="entry name" value="Glyceraldehyde-3-phosphate dehydrogenase-like, C-terminal domain"/>
    <property type="match status" value="1"/>
</dbReference>
<dbReference type="GO" id="GO:1901607">
    <property type="term" value="P:alpha-amino acid biosynthetic process"/>
    <property type="evidence" value="ECO:0007669"/>
    <property type="project" value="UniProtKB-ARBA"/>
</dbReference>
<dbReference type="STRING" id="145388.A0A0D2N9Z5"/>
<dbReference type="PANTHER" id="PTHR46278:SF2">
    <property type="entry name" value="ASPARTATE-SEMIALDEHYDE DEHYDROGENASE"/>
    <property type="match status" value="1"/>
</dbReference>
<evidence type="ECO:0000313" key="4">
    <source>
        <dbReference type="EMBL" id="KIZ02426.1"/>
    </source>
</evidence>
<accession>A0A0D2N9Z5</accession>
<keyword evidence="4" id="KW-0560">Oxidoreductase</keyword>
<feature type="active site" description="Proton acceptor" evidence="2">
    <location>
        <position position="300"/>
    </location>
</feature>
<organism evidence="4 5">
    <name type="scientific">Monoraphidium neglectum</name>
    <dbReference type="NCBI Taxonomy" id="145388"/>
    <lineage>
        <taxon>Eukaryota</taxon>
        <taxon>Viridiplantae</taxon>
        <taxon>Chlorophyta</taxon>
        <taxon>core chlorophytes</taxon>
        <taxon>Chlorophyceae</taxon>
        <taxon>CS clade</taxon>
        <taxon>Sphaeropleales</taxon>
        <taxon>Selenastraceae</taxon>
        <taxon>Monoraphidium</taxon>
    </lineage>
</organism>
<feature type="active site" description="Acyl-thioester intermediate" evidence="2">
    <location>
        <position position="186"/>
    </location>
</feature>
<gene>
    <name evidence="4" type="ORF">MNEG_5537</name>
</gene>
<dbReference type="Gene3D" id="3.30.360.10">
    <property type="entry name" value="Dihydrodipicolinate Reductase, domain 2"/>
    <property type="match status" value="1"/>
</dbReference>
<evidence type="ECO:0000259" key="3">
    <source>
        <dbReference type="SMART" id="SM00859"/>
    </source>
</evidence>
<dbReference type="InterPro" id="IPR036291">
    <property type="entry name" value="NAD(P)-bd_dom_sf"/>
</dbReference>